<dbReference type="GO" id="GO:0017168">
    <property type="term" value="F:5-oxoprolinase (ATP-hydrolyzing) activity"/>
    <property type="evidence" value="ECO:0007669"/>
    <property type="project" value="UniProtKB-EC"/>
</dbReference>
<keyword evidence="3" id="KW-0067">ATP-binding</keyword>
<feature type="domain" description="Carboxyltransferase" evidence="4">
    <location>
        <begin position="12"/>
        <end position="213"/>
    </location>
</feature>
<proteinExistence type="predicted"/>
<dbReference type="Pfam" id="PF02682">
    <property type="entry name" value="CT_C_D"/>
    <property type="match status" value="1"/>
</dbReference>
<sequence length="250" mass="28298">MLKLDKKVTFNLTYKPFGERSILIEWPAVIDETVLQDIIRFKDAIHDFNVKSIVEVKNTYNSLLINYDLVCRNFENEVNLLKKIYKSSDLEHDIVSKLWTIPVCYDPVFGIDLDAISIEKKLSKEAIIKHHSEAVYTVYFIGFLPGFLYLGGLDKSLHIPRKSTPRLQIEKGAVAIGGQQTGVYPNVSPGGWNIIGNTPVAFFNPKLELPCFAKAGDKIVFKPVSLKEHNKIKMLVDAGVYQLENELVND</sequence>
<organism evidence="5 6">
    <name type="scientific">Thalassobellus suaedae</name>
    <dbReference type="NCBI Taxonomy" id="3074124"/>
    <lineage>
        <taxon>Bacteria</taxon>
        <taxon>Pseudomonadati</taxon>
        <taxon>Bacteroidota</taxon>
        <taxon>Flavobacteriia</taxon>
        <taxon>Flavobacteriales</taxon>
        <taxon>Flavobacteriaceae</taxon>
        <taxon>Thalassobellus</taxon>
    </lineage>
</organism>
<keyword evidence="2 5" id="KW-0378">Hydrolase</keyword>
<name>A0ABY9Y3B5_9FLAO</name>
<evidence type="ECO:0000259" key="4">
    <source>
        <dbReference type="SMART" id="SM00796"/>
    </source>
</evidence>
<keyword evidence="1" id="KW-0547">Nucleotide-binding</keyword>
<dbReference type="SMART" id="SM00796">
    <property type="entry name" value="AHS1"/>
    <property type="match status" value="1"/>
</dbReference>
<evidence type="ECO:0000256" key="2">
    <source>
        <dbReference type="ARBA" id="ARBA00022801"/>
    </source>
</evidence>
<dbReference type="PANTHER" id="PTHR34698">
    <property type="entry name" value="5-OXOPROLINASE SUBUNIT B"/>
    <property type="match status" value="1"/>
</dbReference>
<dbReference type="SUPFAM" id="SSF50891">
    <property type="entry name" value="Cyclophilin-like"/>
    <property type="match status" value="1"/>
</dbReference>
<dbReference type="NCBIfam" id="TIGR00370">
    <property type="entry name" value="5-oxoprolinase subunit PxpB"/>
    <property type="match status" value="1"/>
</dbReference>
<evidence type="ECO:0000313" key="6">
    <source>
        <dbReference type="Proteomes" id="UP001303407"/>
    </source>
</evidence>
<dbReference type="EC" id="3.5.2.9" evidence="5"/>
<dbReference type="InterPro" id="IPR010016">
    <property type="entry name" value="PxpB"/>
</dbReference>
<evidence type="ECO:0000256" key="3">
    <source>
        <dbReference type="ARBA" id="ARBA00022840"/>
    </source>
</evidence>
<reference evidence="5 6" key="1">
    <citation type="submission" date="2023-09" db="EMBL/GenBank/DDBJ databases">
        <title>Thalassobella suaedae gen. nov., sp. nov., a marine bacterium of the family Flavobacteriaceae isolated from a halophyte Suaeda japonica.</title>
        <authorList>
            <person name="Lee S.Y."/>
            <person name="Hwang C.Y."/>
        </authorList>
    </citation>
    <scope>NUCLEOTIDE SEQUENCE [LARGE SCALE GENOMIC DNA]</scope>
    <source>
        <strain evidence="5 6">HL-DH10</strain>
    </source>
</reference>
<gene>
    <name evidence="5" type="primary">pxpB</name>
    <name evidence="5" type="ORF">RHP49_00390</name>
</gene>
<evidence type="ECO:0000256" key="1">
    <source>
        <dbReference type="ARBA" id="ARBA00022741"/>
    </source>
</evidence>
<dbReference type="Gene3D" id="2.40.100.10">
    <property type="entry name" value="Cyclophilin-like"/>
    <property type="match status" value="1"/>
</dbReference>
<dbReference type="InterPro" id="IPR003833">
    <property type="entry name" value="CT_C_D"/>
</dbReference>
<dbReference type="InterPro" id="IPR029000">
    <property type="entry name" value="Cyclophilin-like_dom_sf"/>
</dbReference>
<dbReference type="RefSeq" id="WP_415862713.1">
    <property type="nucleotide sequence ID" value="NZ_CP134536.1"/>
</dbReference>
<evidence type="ECO:0000313" key="5">
    <source>
        <dbReference type="EMBL" id="WNH12732.1"/>
    </source>
</evidence>
<dbReference type="Proteomes" id="UP001303407">
    <property type="component" value="Chromosome"/>
</dbReference>
<dbReference type="PANTHER" id="PTHR34698:SF2">
    <property type="entry name" value="5-OXOPROLINASE SUBUNIT B"/>
    <property type="match status" value="1"/>
</dbReference>
<accession>A0ABY9Y3B5</accession>
<dbReference type="Gene3D" id="3.30.1360.40">
    <property type="match status" value="1"/>
</dbReference>
<dbReference type="EMBL" id="CP134536">
    <property type="protein sequence ID" value="WNH12732.1"/>
    <property type="molecule type" value="Genomic_DNA"/>
</dbReference>
<dbReference type="SUPFAM" id="SSF160467">
    <property type="entry name" value="PH0987 N-terminal domain-like"/>
    <property type="match status" value="1"/>
</dbReference>
<protein>
    <submittedName>
        <fullName evidence="5">5-oxoprolinase subunit PxpB</fullName>
        <ecNumber evidence="5">3.5.2.9</ecNumber>
    </submittedName>
</protein>
<keyword evidence="6" id="KW-1185">Reference proteome</keyword>